<dbReference type="Proteomes" id="UP001172159">
    <property type="component" value="Unassembled WGS sequence"/>
</dbReference>
<keyword evidence="1" id="KW-1133">Transmembrane helix</keyword>
<proteinExistence type="predicted"/>
<name>A0AA40BSN3_9PEZI</name>
<keyword evidence="1" id="KW-0812">Transmembrane</keyword>
<feature type="transmembrane region" description="Helical" evidence="1">
    <location>
        <begin position="51"/>
        <end position="70"/>
    </location>
</feature>
<gene>
    <name evidence="2" type="ORF">B0T21DRAFT_362986</name>
</gene>
<comment type="caution">
    <text evidence="2">The sequence shown here is derived from an EMBL/GenBank/DDBJ whole genome shotgun (WGS) entry which is preliminary data.</text>
</comment>
<protein>
    <submittedName>
        <fullName evidence="2">Uncharacterized protein</fullName>
    </submittedName>
</protein>
<sequence length="88" mass="9420">MWVIYLIHPAGYCQSSPRVAMGLALPHMVTENSGTKDKEGKEALMAGYGGAFRTAFGIALATTMVGLVGFKGVRIDDRGKDTDIEDRG</sequence>
<keyword evidence="1" id="KW-0472">Membrane</keyword>
<keyword evidence="3" id="KW-1185">Reference proteome</keyword>
<organism evidence="2 3">
    <name type="scientific">Apiosordaria backusii</name>
    <dbReference type="NCBI Taxonomy" id="314023"/>
    <lineage>
        <taxon>Eukaryota</taxon>
        <taxon>Fungi</taxon>
        <taxon>Dikarya</taxon>
        <taxon>Ascomycota</taxon>
        <taxon>Pezizomycotina</taxon>
        <taxon>Sordariomycetes</taxon>
        <taxon>Sordariomycetidae</taxon>
        <taxon>Sordariales</taxon>
        <taxon>Lasiosphaeriaceae</taxon>
        <taxon>Apiosordaria</taxon>
    </lineage>
</organism>
<evidence type="ECO:0000256" key="1">
    <source>
        <dbReference type="SAM" id="Phobius"/>
    </source>
</evidence>
<evidence type="ECO:0000313" key="3">
    <source>
        <dbReference type="Proteomes" id="UP001172159"/>
    </source>
</evidence>
<accession>A0AA40BSN3</accession>
<evidence type="ECO:0000313" key="2">
    <source>
        <dbReference type="EMBL" id="KAK0739631.1"/>
    </source>
</evidence>
<dbReference type="AlphaFoldDB" id="A0AA40BSN3"/>
<reference evidence="2" key="1">
    <citation type="submission" date="2023-06" db="EMBL/GenBank/DDBJ databases">
        <title>Genome-scale phylogeny and comparative genomics of the fungal order Sordariales.</title>
        <authorList>
            <consortium name="Lawrence Berkeley National Laboratory"/>
            <person name="Hensen N."/>
            <person name="Bonometti L."/>
            <person name="Westerberg I."/>
            <person name="Brannstrom I.O."/>
            <person name="Guillou S."/>
            <person name="Cros-Aarteil S."/>
            <person name="Calhoun S."/>
            <person name="Haridas S."/>
            <person name="Kuo A."/>
            <person name="Mondo S."/>
            <person name="Pangilinan J."/>
            <person name="Riley R."/>
            <person name="Labutti K."/>
            <person name="Andreopoulos B."/>
            <person name="Lipzen A."/>
            <person name="Chen C."/>
            <person name="Yanf M."/>
            <person name="Daum C."/>
            <person name="Ng V."/>
            <person name="Clum A."/>
            <person name="Steindorff A."/>
            <person name="Ohm R."/>
            <person name="Martin F."/>
            <person name="Silar P."/>
            <person name="Natvig D."/>
            <person name="Lalanne C."/>
            <person name="Gautier V."/>
            <person name="Ament-Velasquez S.L."/>
            <person name="Kruys A."/>
            <person name="Hutchinson M.I."/>
            <person name="Powell A.J."/>
            <person name="Barry K."/>
            <person name="Miller A.N."/>
            <person name="Grigoriev I.V."/>
            <person name="Debuchy R."/>
            <person name="Gladieux P."/>
            <person name="Thoren M.H."/>
            <person name="Johannesson H."/>
        </authorList>
    </citation>
    <scope>NUCLEOTIDE SEQUENCE</scope>
    <source>
        <strain evidence="2">CBS 540.89</strain>
    </source>
</reference>
<dbReference type="EMBL" id="JAUKTV010000004">
    <property type="protein sequence ID" value="KAK0739631.1"/>
    <property type="molecule type" value="Genomic_DNA"/>
</dbReference>